<dbReference type="AlphaFoldDB" id="A0A6M3L5L5"/>
<dbReference type="EMBL" id="MT142882">
    <property type="protein sequence ID" value="QJA89970.1"/>
    <property type="molecule type" value="Genomic_DNA"/>
</dbReference>
<evidence type="ECO:0008006" key="2">
    <source>
        <dbReference type="Google" id="ProtNLM"/>
    </source>
</evidence>
<reference evidence="1" key="1">
    <citation type="submission" date="2020-03" db="EMBL/GenBank/DDBJ databases">
        <title>The deep terrestrial virosphere.</title>
        <authorList>
            <person name="Holmfeldt K."/>
            <person name="Nilsson E."/>
            <person name="Simone D."/>
            <person name="Lopez-Fernandez M."/>
            <person name="Wu X."/>
            <person name="de Brujin I."/>
            <person name="Lundin D."/>
            <person name="Andersson A."/>
            <person name="Bertilsson S."/>
            <person name="Dopson M."/>
        </authorList>
    </citation>
    <scope>NUCLEOTIDE SEQUENCE</scope>
    <source>
        <strain evidence="1">MM415B02464</strain>
    </source>
</reference>
<dbReference type="PROSITE" id="PS51257">
    <property type="entry name" value="PROKAR_LIPOPROTEIN"/>
    <property type="match status" value="1"/>
</dbReference>
<protein>
    <recommendedName>
        <fullName evidence="2">Lipoprotein</fullName>
    </recommendedName>
</protein>
<organism evidence="1">
    <name type="scientific">viral metagenome</name>
    <dbReference type="NCBI Taxonomy" id="1070528"/>
    <lineage>
        <taxon>unclassified sequences</taxon>
        <taxon>metagenomes</taxon>
        <taxon>organismal metagenomes</taxon>
    </lineage>
</organism>
<evidence type="ECO:0000313" key="1">
    <source>
        <dbReference type="EMBL" id="QJA89970.1"/>
    </source>
</evidence>
<accession>A0A6M3L5L5</accession>
<name>A0A6M3L5L5_9ZZZZ</name>
<sequence length="76" mass="9022">MIPIKWIILYLIIAFMLWLTSCDKVPHDLKPLSELANGSCEEVLREQDKCRYIDEQRLKNMDCKKYDTLVMAKCKK</sequence>
<gene>
    <name evidence="1" type="ORF">MM415B02464_0002</name>
</gene>
<proteinExistence type="predicted"/>